<dbReference type="EMBL" id="REGN01010541">
    <property type="protein sequence ID" value="RMZ98823.1"/>
    <property type="molecule type" value="Genomic_DNA"/>
</dbReference>
<evidence type="ECO:0000313" key="1">
    <source>
        <dbReference type="EMBL" id="RMZ98823.1"/>
    </source>
</evidence>
<proteinExistence type="predicted"/>
<evidence type="ECO:0000313" key="2">
    <source>
        <dbReference type="Proteomes" id="UP000276133"/>
    </source>
</evidence>
<dbReference type="InterPro" id="IPR036397">
    <property type="entry name" value="RNaseH_sf"/>
</dbReference>
<reference evidence="1 2" key="1">
    <citation type="journal article" date="2018" name="Sci. Rep.">
        <title>Genomic signatures of local adaptation to the degree of environmental predictability in rotifers.</title>
        <authorList>
            <person name="Franch-Gras L."/>
            <person name="Hahn C."/>
            <person name="Garcia-Roger E.M."/>
            <person name="Carmona M.J."/>
            <person name="Serra M."/>
            <person name="Gomez A."/>
        </authorList>
    </citation>
    <scope>NUCLEOTIDE SEQUENCE [LARGE SCALE GENOMIC DNA]</scope>
    <source>
        <strain evidence="1">HYR1</strain>
    </source>
</reference>
<keyword evidence="2" id="KW-1185">Reference proteome</keyword>
<name>A0A3M7PII7_BRAPC</name>
<protein>
    <recommendedName>
        <fullName evidence="3">Tc1-like transposase DDE domain-containing protein</fullName>
    </recommendedName>
</protein>
<gene>
    <name evidence="1" type="ORF">BpHYR1_036935</name>
</gene>
<evidence type="ECO:0008006" key="3">
    <source>
        <dbReference type="Google" id="ProtNLM"/>
    </source>
</evidence>
<dbReference type="GO" id="GO:0003676">
    <property type="term" value="F:nucleic acid binding"/>
    <property type="evidence" value="ECO:0007669"/>
    <property type="project" value="InterPro"/>
</dbReference>
<sequence>MKVFQDNLKFDLYRKEKSLPKSPDLKPIERVWNKLKVFLRSKQIKSEEEINDKLEEFKRQLSPEKYGDRSDF</sequence>
<comment type="caution">
    <text evidence="1">The sequence shown here is derived from an EMBL/GenBank/DDBJ whole genome shotgun (WGS) entry which is preliminary data.</text>
</comment>
<accession>A0A3M7PII7</accession>
<dbReference type="Proteomes" id="UP000276133">
    <property type="component" value="Unassembled WGS sequence"/>
</dbReference>
<organism evidence="1 2">
    <name type="scientific">Brachionus plicatilis</name>
    <name type="common">Marine rotifer</name>
    <name type="synonym">Brachionus muelleri</name>
    <dbReference type="NCBI Taxonomy" id="10195"/>
    <lineage>
        <taxon>Eukaryota</taxon>
        <taxon>Metazoa</taxon>
        <taxon>Spiralia</taxon>
        <taxon>Gnathifera</taxon>
        <taxon>Rotifera</taxon>
        <taxon>Eurotatoria</taxon>
        <taxon>Monogononta</taxon>
        <taxon>Pseudotrocha</taxon>
        <taxon>Ploima</taxon>
        <taxon>Brachionidae</taxon>
        <taxon>Brachionus</taxon>
    </lineage>
</organism>
<dbReference type="AlphaFoldDB" id="A0A3M7PII7"/>
<dbReference type="Gene3D" id="3.30.420.10">
    <property type="entry name" value="Ribonuclease H-like superfamily/Ribonuclease H"/>
    <property type="match status" value="1"/>
</dbReference>